<dbReference type="Pfam" id="PF00172">
    <property type="entry name" value="Zn_clus"/>
    <property type="match status" value="1"/>
</dbReference>
<evidence type="ECO:0000256" key="3">
    <source>
        <dbReference type="ARBA" id="ARBA00023015"/>
    </source>
</evidence>
<evidence type="ECO:0000256" key="5">
    <source>
        <dbReference type="ARBA" id="ARBA00023163"/>
    </source>
</evidence>
<dbReference type="PANTHER" id="PTHR31069">
    <property type="entry name" value="OLEATE-ACTIVATED TRANSCRIPTION FACTOR 1-RELATED"/>
    <property type="match status" value="1"/>
</dbReference>
<protein>
    <recommendedName>
        <fullName evidence="8">Zn(2)-C6 fungal-type domain-containing protein</fullName>
    </recommendedName>
</protein>
<dbReference type="InterPro" id="IPR021858">
    <property type="entry name" value="Fun_TF"/>
</dbReference>
<feature type="compositionally biased region" description="Polar residues" evidence="7">
    <location>
        <begin position="191"/>
        <end position="204"/>
    </location>
</feature>
<keyword evidence="5" id="KW-0804">Transcription</keyword>
<gene>
    <name evidence="9" type="ORF">ZYGR_0A00210</name>
</gene>
<evidence type="ECO:0000256" key="6">
    <source>
        <dbReference type="ARBA" id="ARBA00023242"/>
    </source>
</evidence>
<evidence type="ECO:0000256" key="2">
    <source>
        <dbReference type="ARBA" id="ARBA00022833"/>
    </source>
</evidence>
<feature type="region of interest" description="Disordered" evidence="7">
    <location>
        <begin position="555"/>
        <end position="592"/>
    </location>
</feature>
<keyword evidence="6" id="KW-0539">Nucleus</keyword>
<evidence type="ECO:0000256" key="4">
    <source>
        <dbReference type="ARBA" id="ARBA00023125"/>
    </source>
</evidence>
<dbReference type="CDD" id="cd00067">
    <property type="entry name" value="GAL4"/>
    <property type="match status" value="1"/>
</dbReference>
<dbReference type="InterPro" id="IPR001138">
    <property type="entry name" value="Zn2Cys6_DnaBD"/>
</dbReference>
<dbReference type="PANTHER" id="PTHR31069:SF32">
    <property type="entry name" value="ARGININE METABOLISM REGULATION PROTEIN II"/>
    <property type="match status" value="1"/>
</dbReference>
<feature type="region of interest" description="Disordered" evidence="7">
    <location>
        <begin position="93"/>
        <end position="112"/>
    </location>
</feature>
<dbReference type="GO" id="GO:0008270">
    <property type="term" value="F:zinc ion binding"/>
    <property type="evidence" value="ECO:0007669"/>
    <property type="project" value="InterPro"/>
</dbReference>
<feature type="compositionally biased region" description="Polar residues" evidence="7">
    <location>
        <begin position="93"/>
        <end position="108"/>
    </location>
</feature>
<feature type="region of interest" description="Disordered" evidence="7">
    <location>
        <begin position="1"/>
        <end position="30"/>
    </location>
</feature>
<feature type="region of interest" description="Disordered" evidence="7">
    <location>
        <begin position="172"/>
        <end position="204"/>
    </location>
</feature>
<name>A0A1Q2ZSG1_ZYGRO</name>
<keyword evidence="4" id="KW-0238">DNA-binding</keyword>
<feature type="compositionally biased region" description="Basic residues" evidence="7">
    <location>
        <begin position="21"/>
        <end position="30"/>
    </location>
</feature>
<evidence type="ECO:0000256" key="1">
    <source>
        <dbReference type="ARBA" id="ARBA00022723"/>
    </source>
</evidence>
<evidence type="ECO:0000313" key="10">
    <source>
        <dbReference type="Proteomes" id="UP000187013"/>
    </source>
</evidence>
<comment type="caution">
    <text evidence="9">The sequence shown here is derived from an EMBL/GenBank/DDBJ whole genome shotgun (WGS) entry which is preliminary data.</text>
</comment>
<dbReference type="PROSITE" id="PS50048">
    <property type="entry name" value="ZN2_CY6_FUNGAL_2"/>
    <property type="match status" value="1"/>
</dbReference>
<evidence type="ECO:0000256" key="7">
    <source>
        <dbReference type="SAM" id="MobiDB-lite"/>
    </source>
</evidence>
<sequence length="850" mass="97008">MERRTRTSTTGVSDLVVNPHHGNRLKNGTKSKRGKTFTGCWTCRSRKVKCDLRRPHCQRCEKSGLVCGGYDIKLRWSKPLQFDEFGVPISAAQGNAQDNTSGASNDEPQYQRRNIDFVRYDEEYEFYEDMDDELSTLHNPPLEKIADNRTWIIKKFGVFKGTDDALLNYGKNKGKRRKMEKPVERQEPAIESSNSQTAPASVPSTAPVMDVQEILDMTYATPNNHEWISKELRDDALLSASALQGFPIMDLQFEDNTAPLDEGIGSAIQEPNDFFSTSGDDAALSRALRLLFHRHPSLDVEKVATPSHKDSSMEPIVPLGNQIDIDCTLLDSKMPKPAMEVVDSQLPDPRIFNVPGSQNPFLQLPTTGVQIHGLTRFLLNYYYKNVADLMTVVALNQNPWKKLYFPRALKAVGDLAGMGYTANSRNSLLNALLAVSCFNLQSKFVKNSPEMQFYLNLGIEFRKQASSFLKICLSNTVKQERYKDVLTAILSMNSIDVVWGTMADCQQHLTICENFVKARMKARPKISEKAKTLHRIFSFLKLIQDSTALDQVTDQEINDDENKDRDTNDDGQQGFDFNTLRDPSPVSGSEEGSFREFVKYDGKIQIGFVKDSNMAQSSSVSTPIFKNIASESYAYSDERMVTVEDIMSTDALYGLPQSLILLFSDCVKLARHKEYYRLKNMTTPRHFASLCQRFEKRLFKWRSEWKCLKEGSEEFINDTIEGLHHHTSSFYYGLFIYYHTMVKDLNHSSLQMYVEKVLTHLKLMSNLILFKKVRIVPLIWQGFVAGCASTKLETQEEFRKWAATLASSGMGSYWGARQIMFEVWRRKRNGESGDSWYSVYRDWEMNLMLS</sequence>
<dbReference type="OrthoDB" id="3477330at2759"/>
<evidence type="ECO:0000313" key="9">
    <source>
        <dbReference type="EMBL" id="GAV46430.1"/>
    </source>
</evidence>
<dbReference type="GO" id="GO:0003677">
    <property type="term" value="F:DNA binding"/>
    <property type="evidence" value="ECO:0007669"/>
    <property type="project" value="UniProtKB-KW"/>
</dbReference>
<keyword evidence="3" id="KW-0805">Transcription regulation</keyword>
<dbReference type="Gene3D" id="4.10.240.10">
    <property type="entry name" value="Zn(2)-C6 fungal-type DNA-binding domain"/>
    <property type="match status" value="1"/>
</dbReference>
<feature type="domain" description="Zn(2)-C6 fungal-type" evidence="8">
    <location>
        <begin position="39"/>
        <end position="67"/>
    </location>
</feature>
<dbReference type="EMBL" id="BDGX01000001">
    <property type="protein sequence ID" value="GAV46430.1"/>
    <property type="molecule type" value="Genomic_DNA"/>
</dbReference>
<dbReference type="PROSITE" id="PS00463">
    <property type="entry name" value="ZN2_CY6_FUNGAL_1"/>
    <property type="match status" value="1"/>
</dbReference>
<dbReference type="InterPro" id="IPR036864">
    <property type="entry name" value="Zn2-C6_fun-type_DNA-bd_sf"/>
</dbReference>
<dbReference type="AlphaFoldDB" id="A0A1Q2ZSG1"/>
<dbReference type="GO" id="GO:0000981">
    <property type="term" value="F:DNA-binding transcription factor activity, RNA polymerase II-specific"/>
    <property type="evidence" value="ECO:0007669"/>
    <property type="project" value="InterPro"/>
</dbReference>
<keyword evidence="2" id="KW-0862">Zinc</keyword>
<dbReference type="eggNOG" id="ENOG502QQBG">
    <property type="taxonomic scope" value="Eukaryota"/>
</dbReference>
<dbReference type="InterPro" id="IPR050675">
    <property type="entry name" value="OAF3"/>
</dbReference>
<organism evidence="9 10">
    <name type="scientific">Zygosaccharomyces rouxii</name>
    <dbReference type="NCBI Taxonomy" id="4956"/>
    <lineage>
        <taxon>Eukaryota</taxon>
        <taxon>Fungi</taxon>
        <taxon>Dikarya</taxon>
        <taxon>Ascomycota</taxon>
        <taxon>Saccharomycotina</taxon>
        <taxon>Saccharomycetes</taxon>
        <taxon>Saccharomycetales</taxon>
        <taxon>Saccharomycetaceae</taxon>
        <taxon>Zygosaccharomyces</taxon>
    </lineage>
</organism>
<dbReference type="Proteomes" id="UP000187013">
    <property type="component" value="Unassembled WGS sequence"/>
</dbReference>
<dbReference type="Pfam" id="PF11951">
    <property type="entry name" value="Fungal_trans_2"/>
    <property type="match status" value="1"/>
</dbReference>
<dbReference type="SMART" id="SM00066">
    <property type="entry name" value="GAL4"/>
    <property type="match status" value="1"/>
</dbReference>
<evidence type="ECO:0000259" key="8">
    <source>
        <dbReference type="PROSITE" id="PS50048"/>
    </source>
</evidence>
<dbReference type="SUPFAM" id="SSF57701">
    <property type="entry name" value="Zn2/Cys6 DNA-binding domain"/>
    <property type="match status" value="1"/>
</dbReference>
<reference evidence="9 10" key="1">
    <citation type="submission" date="2016-08" db="EMBL/GenBank/DDBJ databases">
        <title>Draft genome sequence of allopolyploid Zygosaccharomyces rouxii.</title>
        <authorList>
            <person name="Watanabe J."/>
            <person name="Uehara K."/>
            <person name="Mogi Y."/>
            <person name="Tsukioka Y."/>
        </authorList>
    </citation>
    <scope>NUCLEOTIDE SEQUENCE [LARGE SCALE GENOMIC DNA]</scope>
    <source>
        <strain evidence="9 10">NBRC 110957</strain>
    </source>
</reference>
<keyword evidence="1" id="KW-0479">Metal-binding</keyword>
<accession>A0A1Q2ZSG1</accession>
<proteinExistence type="predicted"/>